<organism evidence="2 3">
    <name type="scientific">Leucocoprinus birnbaumii</name>
    <dbReference type="NCBI Taxonomy" id="56174"/>
    <lineage>
        <taxon>Eukaryota</taxon>
        <taxon>Fungi</taxon>
        <taxon>Dikarya</taxon>
        <taxon>Basidiomycota</taxon>
        <taxon>Agaricomycotina</taxon>
        <taxon>Agaricomycetes</taxon>
        <taxon>Agaricomycetidae</taxon>
        <taxon>Agaricales</taxon>
        <taxon>Agaricineae</taxon>
        <taxon>Agaricaceae</taxon>
        <taxon>Leucocoprinus</taxon>
    </lineage>
</organism>
<proteinExistence type="predicted"/>
<comment type="caution">
    <text evidence="2">The sequence shown here is derived from an EMBL/GenBank/DDBJ whole genome shotgun (WGS) entry which is preliminary data.</text>
</comment>
<accession>A0AAD5W013</accession>
<feature type="domain" description="DUF6699" evidence="1">
    <location>
        <begin position="75"/>
        <end position="208"/>
    </location>
</feature>
<name>A0AAD5W013_9AGAR</name>
<dbReference type="AlphaFoldDB" id="A0AAD5W013"/>
<keyword evidence="3" id="KW-1185">Reference proteome</keyword>
<reference evidence="2" key="1">
    <citation type="submission" date="2022-07" db="EMBL/GenBank/DDBJ databases">
        <title>Genome Sequence of Leucocoprinus birnbaumii.</title>
        <authorList>
            <person name="Buettner E."/>
        </authorList>
    </citation>
    <scope>NUCLEOTIDE SEQUENCE</scope>
    <source>
        <strain evidence="2">VT141</strain>
    </source>
</reference>
<evidence type="ECO:0000313" key="3">
    <source>
        <dbReference type="Proteomes" id="UP001213000"/>
    </source>
</evidence>
<gene>
    <name evidence="2" type="ORF">NP233_g1743</name>
</gene>
<sequence>MSIRRVRFAVDDSPLSTSSTLSSPGPVTPPQLYQPLVDVRQPSPPYPHSPAYSPNTHAFAIAPELHRALAAPSFDFDVSIDPANNPIMRNNHQLERILNEPAVGTRITSLTIISRHLPWEIVISSSTYPFVTISDVLGGLHRALRLPVRQEEFQRESTEEQGAISAAYYRRCERLPEGRARELESFKGVKRVDFLAGATRFMGLSKTDRPNVWSIKFKGS</sequence>
<dbReference type="EMBL" id="JANIEX010000067">
    <property type="protein sequence ID" value="KAJ3574473.1"/>
    <property type="molecule type" value="Genomic_DNA"/>
</dbReference>
<dbReference type="InterPro" id="IPR046522">
    <property type="entry name" value="DUF6699"/>
</dbReference>
<protein>
    <recommendedName>
        <fullName evidence="1">DUF6699 domain-containing protein</fullName>
    </recommendedName>
</protein>
<evidence type="ECO:0000313" key="2">
    <source>
        <dbReference type="EMBL" id="KAJ3574473.1"/>
    </source>
</evidence>
<evidence type="ECO:0000259" key="1">
    <source>
        <dbReference type="Pfam" id="PF20415"/>
    </source>
</evidence>
<dbReference type="Pfam" id="PF20415">
    <property type="entry name" value="DUF6699"/>
    <property type="match status" value="1"/>
</dbReference>
<dbReference type="Proteomes" id="UP001213000">
    <property type="component" value="Unassembled WGS sequence"/>
</dbReference>